<gene>
    <name evidence="4" type="ORF">G4Y79_03530</name>
</gene>
<evidence type="ECO:0000313" key="5">
    <source>
        <dbReference type="Proteomes" id="UP000594468"/>
    </source>
</evidence>
<dbReference type="InterPro" id="IPR025641">
    <property type="entry name" value="DUF4340"/>
</dbReference>
<evidence type="ECO:0000256" key="1">
    <source>
        <dbReference type="SAM" id="MobiDB-lite"/>
    </source>
</evidence>
<dbReference type="Proteomes" id="UP000594468">
    <property type="component" value="Chromosome"/>
</dbReference>
<keyword evidence="2" id="KW-0812">Transmembrane</keyword>
<dbReference type="AlphaFoldDB" id="A0A7S8EAN6"/>
<sequence length="372" mass="39628">MRLNRNTIIVLVAALLVIVVALVMLNQPEDTGPETVADDAGGVLFTEAAPETVTSLNVTDSTGLNVSLQRGDTDEALWQFPGNDDEVDAATVDTAVSTLTNLSYTDSYQTEDATQYGFGTEAAPAVITFVADGTEYTLTVGRQNPSGNRYYVRVGDDETIYLVNSTTLDTILGLASNQPIVVPPTPTPVPMLNAPGVVFVGFSAQDIQRFQVTDHASGESLVLVRGEDNLWTVLDDDRALDQSTVEVLMSVYGFVEAVDAIDGADLEALGLAEPAYTIQATDSSERTFKIQLGDTDASGTRMYALVDDYDTVAVIEADALSTIIGWLEEPPYAPEPTATVGASEEVTEEPTADVTEAATEEMTEEATEEADS</sequence>
<evidence type="ECO:0000256" key="2">
    <source>
        <dbReference type="SAM" id="Phobius"/>
    </source>
</evidence>
<dbReference type="RefSeq" id="WP_195171532.1">
    <property type="nucleotide sequence ID" value="NZ_CP062983.1"/>
</dbReference>
<keyword evidence="5" id="KW-1185">Reference proteome</keyword>
<reference evidence="4 5" key="1">
    <citation type="submission" date="2020-02" db="EMBL/GenBank/DDBJ databases">
        <authorList>
            <person name="Zheng R.K."/>
            <person name="Sun C.M."/>
        </authorList>
    </citation>
    <scope>NUCLEOTIDE SEQUENCE [LARGE SCALE GENOMIC DNA]</scope>
    <source>
        <strain evidence="5">rifampicinis</strain>
    </source>
</reference>
<proteinExistence type="predicted"/>
<evidence type="ECO:0000259" key="3">
    <source>
        <dbReference type="Pfam" id="PF14238"/>
    </source>
</evidence>
<feature type="compositionally biased region" description="Acidic residues" evidence="1">
    <location>
        <begin position="358"/>
        <end position="372"/>
    </location>
</feature>
<feature type="transmembrane region" description="Helical" evidence="2">
    <location>
        <begin position="7"/>
        <end position="25"/>
    </location>
</feature>
<keyword evidence="2" id="KW-1133">Transmembrane helix</keyword>
<feature type="region of interest" description="Disordered" evidence="1">
    <location>
        <begin position="331"/>
        <end position="372"/>
    </location>
</feature>
<feature type="domain" description="DUF4340" evidence="3">
    <location>
        <begin position="78"/>
        <end position="170"/>
    </location>
</feature>
<keyword evidence="2" id="KW-0472">Membrane</keyword>
<protein>
    <submittedName>
        <fullName evidence="4">DUF4340 domain-containing protein</fullName>
    </submittedName>
</protein>
<organism evidence="4 5">
    <name type="scientific">Phototrophicus methaneseepsis</name>
    <dbReference type="NCBI Taxonomy" id="2710758"/>
    <lineage>
        <taxon>Bacteria</taxon>
        <taxon>Bacillati</taxon>
        <taxon>Chloroflexota</taxon>
        <taxon>Candidatus Thermofontia</taxon>
        <taxon>Phototrophicales</taxon>
        <taxon>Phototrophicaceae</taxon>
        <taxon>Phototrophicus</taxon>
    </lineage>
</organism>
<evidence type="ECO:0000313" key="4">
    <source>
        <dbReference type="EMBL" id="QPC83465.1"/>
    </source>
</evidence>
<name>A0A7S8EAN6_9CHLR</name>
<dbReference type="Pfam" id="PF14238">
    <property type="entry name" value="DUF4340"/>
    <property type="match status" value="1"/>
</dbReference>
<dbReference type="KEGG" id="pmet:G4Y79_03530"/>
<accession>A0A7S8EAN6</accession>
<dbReference type="EMBL" id="CP062983">
    <property type="protein sequence ID" value="QPC83465.1"/>
    <property type="molecule type" value="Genomic_DNA"/>
</dbReference>